<dbReference type="GO" id="GO:0004565">
    <property type="term" value="F:beta-galactosidase activity"/>
    <property type="evidence" value="ECO:0007669"/>
    <property type="project" value="InterPro"/>
</dbReference>
<dbReference type="AlphaFoldDB" id="A0A6C2U8W2"/>
<keyword evidence="6" id="KW-1185">Reference proteome</keyword>
<evidence type="ECO:0000259" key="4">
    <source>
        <dbReference type="Pfam" id="PF02449"/>
    </source>
</evidence>
<dbReference type="InterPro" id="IPR013529">
    <property type="entry name" value="Glyco_hydro_42_N"/>
</dbReference>
<name>A0A6C2U8W2_PONDE</name>
<evidence type="ECO:0000313" key="5">
    <source>
        <dbReference type="EMBL" id="VGO16405.1"/>
    </source>
</evidence>
<proteinExistence type="predicted"/>
<protein>
    <recommendedName>
        <fullName evidence="4">Glycoside hydrolase family 42 N-terminal domain-containing protein</fullName>
    </recommendedName>
</protein>
<feature type="chain" id="PRO_5025459883" description="Glycoside hydrolase family 42 N-terminal domain-containing protein" evidence="3">
    <location>
        <begin position="21"/>
        <end position="680"/>
    </location>
</feature>
<keyword evidence="1" id="KW-0378">Hydrolase</keyword>
<keyword evidence="3" id="KW-0732">Signal</keyword>
<dbReference type="GO" id="GO:0005975">
    <property type="term" value="P:carbohydrate metabolic process"/>
    <property type="evidence" value="ECO:0007669"/>
    <property type="project" value="InterPro"/>
</dbReference>
<dbReference type="GO" id="GO:0009341">
    <property type="term" value="C:beta-galactosidase complex"/>
    <property type="evidence" value="ECO:0007669"/>
    <property type="project" value="InterPro"/>
</dbReference>
<dbReference type="Pfam" id="PF02449">
    <property type="entry name" value="Glyco_hydro_42"/>
    <property type="match status" value="1"/>
</dbReference>
<feature type="domain" description="Glycoside hydrolase family 42 N-terminal" evidence="4">
    <location>
        <begin position="399"/>
        <end position="490"/>
    </location>
</feature>
<dbReference type="SUPFAM" id="SSF51445">
    <property type="entry name" value="(Trans)glycosidases"/>
    <property type="match status" value="1"/>
</dbReference>
<gene>
    <name evidence="5" type="ORF">PDESU_04996</name>
</gene>
<organism evidence="5 6">
    <name type="scientific">Pontiella desulfatans</name>
    <dbReference type="NCBI Taxonomy" id="2750659"/>
    <lineage>
        <taxon>Bacteria</taxon>
        <taxon>Pseudomonadati</taxon>
        <taxon>Kiritimatiellota</taxon>
        <taxon>Kiritimatiellia</taxon>
        <taxon>Kiritimatiellales</taxon>
        <taxon>Pontiellaceae</taxon>
        <taxon>Pontiella</taxon>
    </lineage>
</organism>
<evidence type="ECO:0000256" key="3">
    <source>
        <dbReference type="SAM" id="SignalP"/>
    </source>
</evidence>
<dbReference type="RefSeq" id="WP_136081918.1">
    <property type="nucleotide sequence ID" value="NZ_CAAHFG010000003.1"/>
</dbReference>
<evidence type="ECO:0000256" key="1">
    <source>
        <dbReference type="ARBA" id="ARBA00022801"/>
    </source>
</evidence>
<keyword evidence="2" id="KW-0326">Glycosidase</keyword>
<feature type="signal peptide" evidence="3">
    <location>
        <begin position="1"/>
        <end position="20"/>
    </location>
</feature>
<accession>A0A6C2U8W2</accession>
<evidence type="ECO:0000313" key="6">
    <source>
        <dbReference type="Proteomes" id="UP000366872"/>
    </source>
</evidence>
<evidence type="ECO:0000256" key="2">
    <source>
        <dbReference type="ARBA" id="ARBA00023295"/>
    </source>
</evidence>
<dbReference type="Proteomes" id="UP000366872">
    <property type="component" value="Unassembled WGS sequence"/>
</dbReference>
<dbReference type="InterPro" id="IPR017853">
    <property type="entry name" value="GH"/>
</dbReference>
<reference evidence="5 6" key="1">
    <citation type="submission" date="2019-04" db="EMBL/GenBank/DDBJ databases">
        <authorList>
            <person name="Van Vliet M D."/>
        </authorList>
    </citation>
    <scope>NUCLEOTIDE SEQUENCE [LARGE SCALE GENOMIC DNA]</scope>
    <source>
        <strain evidence="5 6">F1</strain>
    </source>
</reference>
<dbReference type="EMBL" id="CAAHFG010000003">
    <property type="protein sequence ID" value="VGO16405.1"/>
    <property type="molecule type" value="Genomic_DNA"/>
</dbReference>
<sequence length="680" mass="75950">MFLKTILTSMACMMVSASLAALPRVKAVGDCKLLKSDSDELAVKLKGASGKGSLVLRYDSEQLDLSDFSHLAVEAENETAGRIELRVKATSDPNDPLRQIDGRCFIEAGQERELQVLVFRDALPAGSPWSKYFSRTKALPGYQKKWIFPKDSKVLQVDLTVIWDGLNGQDNTVEFSLPRGAGEYALDKTTPDDLPQPLVDEAGQLVSETWDGKVMDLAELPKDGKTDLGKYSSNGPLPEYSKFGGWLNGPRQKATGRFYTKKIDGKWWFVDPEGYLFWSLGVTGVGFGESTLITGREQFFPEPSTDKDPRLWTADDRELEEGEVVFNYLYSNLKKKYGETWITDHTKVCLGRMLEWGLNTCGAWPIESVLGQKRVPYTLIIHPGQQSVGGFDKVPDPFSEEFKNGLRAEMKALGEKYANDPWNLGIFIDNELHWSNGNRLPMQIIDQDSSVPAKRGMIACLKVKYSNIKVLNKAWGTDFASFDAIRKPGDDISGKEALWEDMALCLEYHADAYFSQCAAAVKEFLPGTLYLGCRIHGAVYGSANPVVQKVASRHCDVVSFNIYKVSPKGFDAPMEVDRPWLIGEFHYGTGTHGIWGRGLIPSMDVNHQAELFEAYIDEVLEHPNVAGAHWFQWADHVTTGRYDGENYRIGFVSIVDRAYPTLAEAAQDAAQSMYEKRAEK</sequence>
<dbReference type="Gene3D" id="3.20.20.80">
    <property type="entry name" value="Glycosidases"/>
    <property type="match status" value="1"/>
</dbReference>